<dbReference type="Proteomes" id="UP001152320">
    <property type="component" value="Chromosome 13"/>
</dbReference>
<proteinExistence type="predicted"/>
<protein>
    <submittedName>
        <fullName evidence="1">Uncharacterized protein</fullName>
    </submittedName>
</protein>
<dbReference type="EMBL" id="JAIZAY010000013">
    <property type="protein sequence ID" value="KAJ8030279.1"/>
    <property type="molecule type" value="Genomic_DNA"/>
</dbReference>
<accession>A0A9Q1BPH3</accession>
<keyword evidence="2" id="KW-1185">Reference proteome</keyword>
<sequence>MAGSFEPSDVQFEFKHDPNYRVGVETGATRRGRAPKVLNKDSSFSEFAGNTFSLRLDLTGHPVTVQVIDLTCDKPNASLNTGTIQTEKVSSDKSLTLKIALKGKHVGQHTCRLVVSNDIGTVIYEFDLQVLEKKHQCILL</sequence>
<comment type="caution">
    <text evidence="1">The sequence shown here is derived from an EMBL/GenBank/DDBJ whole genome shotgun (WGS) entry which is preliminary data.</text>
</comment>
<evidence type="ECO:0000313" key="2">
    <source>
        <dbReference type="Proteomes" id="UP001152320"/>
    </source>
</evidence>
<evidence type="ECO:0000313" key="1">
    <source>
        <dbReference type="EMBL" id="KAJ8030279.1"/>
    </source>
</evidence>
<dbReference type="AlphaFoldDB" id="A0A9Q1BPH3"/>
<name>A0A9Q1BPH3_HOLLE</name>
<reference evidence="1" key="1">
    <citation type="submission" date="2021-10" db="EMBL/GenBank/DDBJ databases">
        <title>Tropical sea cucumber genome reveals ecological adaptation and Cuvierian tubules defense mechanism.</title>
        <authorList>
            <person name="Chen T."/>
        </authorList>
    </citation>
    <scope>NUCLEOTIDE SEQUENCE</scope>
    <source>
        <strain evidence="1">Nanhai2018</strain>
        <tissue evidence="1">Muscle</tissue>
    </source>
</reference>
<organism evidence="1 2">
    <name type="scientific">Holothuria leucospilota</name>
    <name type="common">Black long sea cucumber</name>
    <name type="synonym">Mertensiothuria leucospilota</name>
    <dbReference type="NCBI Taxonomy" id="206669"/>
    <lineage>
        <taxon>Eukaryota</taxon>
        <taxon>Metazoa</taxon>
        <taxon>Echinodermata</taxon>
        <taxon>Eleutherozoa</taxon>
        <taxon>Echinozoa</taxon>
        <taxon>Holothuroidea</taxon>
        <taxon>Aspidochirotacea</taxon>
        <taxon>Aspidochirotida</taxon>
        <taxon>Holothuriidae</taxon>
        <taxon>Holothuria</taxon>
    </lineage>
</organism>
<gene>
    <name evidence="1" type="ORF">HOLleu_26645</name>
</gene>